<evidence type="ECO:0000313" key="1">
    <source>
        <dbReference type="EMBL" id="MCI36954.1"/>
    </source>
</evidence>
<dbReference type="AlphaFoldDB" id="A0A392RLJ5"/>
<sequence>VPTDGGTVNVAISLTLRNWEFRD</sequence>
<proteinExistence type="predicted"/>
<reference evidence="1 2" key="1">
    <citation type="journal article" date="2018" name="Front. Plant Sci.">
        <title>Red Clover (Trifolium pratense) and Zigzag Clover (T. medium) - A Picture of Genomic Similarities and Differences.</title>
        <authorList>
            <person name="Dluhosova J."/>
            <person name="Istvanek J."/>
            <person name="Nedelnik J."/>
            <person name="Repkova J."/>
        </authorList>
    </citation>
    <scope>NUCLEOTIDE SEQUENCE [LARGE SCALE GENOMIC DNA]</scope>
    <source>
        <strain evidence="2">cv. 10/8</strain>
        <tissue evidence="1">Leaf</tissue>
    </source>
</reference>
<accession>A0A392RLJ5</accession>
<organism evidence="1 2">
    <name type="scientific">Trifolium medium</name>
    <dbReference type="NCBI Taxonomy" id="97028"/>
    <lineage>
        <taxon>Eukaryota</taxon>
        <taxon>Viridiplantae</taxon>
        <taxon>Streptophyta</taxon>
        <taxon>Embryophyta</taxon>
        <taxon>Tracheophyta</taxon>
        <taxon>Spermatophyta</taxon>
        <taxon>Magnoliopsida</taxon>
        <taxon>eudicotyledons</taxon>
        <taxon>Gunneridae</taxon>
        <taxon>Pentapetalae</taxon>
        <taxon>rosids</taxon>
        <taxon>fabids</taxon>
        <taxon>Fabales</taxon>
        <taxon>Fabaceae</taxon>
        <taxon>Papilionoideae</taxon>
        <taxon>50 kb inversion clade</taxon>
        <taxon>NPAAA clade</taxon>
        <taxon>Hologalegina</taxon>
        <taxon>IRL clade</taxon>
        <taxon>Trifolieae</taxon>
        <taxon>Trifolium</taxon>
    </lineage>
</organism>
<comment type="caution">
    <text evidence="1">The sequence shown here is derived from an EMBL/GenBank/DDBJ whole genome shotgun (WGS) entry which is preliminary data.</text>
</comment>
<protein>
    <submittedName>
        <fullName evidence="1">Uncharacterized protein</fullName>
    </submittedName>
</protein>
<name>A0A392RLJ5_9FABA</name>
<dbReference type="Proteomes" id="UP000265520">
    <property type="component" value="Unassembled WGS sequence"/>
</dbReference>
<dbReference type="EMBL" id="LXQA010239086">
    <property type="protein sequence ID" value="MCI36954.1"/>
    <property type="molecule type" value="Genomic_DNA"/>
</dbReference>
<evidence type="ECO:0000313" key="2">
    <source>
        <dbReference type="Proteomes" id="UP000265520"/>
    </source>
</evidence>
<keyword evidence="2" id="KW-1185">Reference proteome</keyword>
<feature type="non-terminal residue" evidence="1">
    <location>
        <position position="1"/>
    </location>
</feature>